<evidence type="ECO:0000256" key="4">
    <source>
        <dbReference type="ARBA" id="ARBA00022603"/>
    </source>
</evidence>
<keyword evidence="5 10" id="KW-0808">Transferase</keyword>
<keyword evidence="4 10" id="KW-0489">Methyltransferase</keyword>
<keyword evidence="11" id="KW-1185">Reference proteome</keyword>
<dbReference type="InterPro" id="IPR001497">
    <property type="entry name" value="MethylDNA_cys_MeTrfase_AS"/>
</dbReference>
<dbReference type="InterPro" id="IPR014048">
    <property type="entry name" value="MethylDNA_cys_MeTrfase_DNA-bd"/>
</dbReference>
<evidence type="ECO:0000256" key="7">
    <source>
        <dbReference type="ARBA" id="ARBA00023204"/>
    </source>
</evidence>
<gene>
    <name evidence="10" type="ORF">GGR20_001054</name>
</gene>
<evidence type="ECO:0000259" key="9">
    <source>
        <dbReference type="Pfam" id="PF01035"/>
    </source>
</evidence>
<dbReference type="InterPro" id="IPR036217">
    <property type="entry name" value="MethylDNA_cys_MeTrfase_DNAb"/>
</dbReference>
<comment type="catalytic activity">
    <reaction evidence="8">
        <text>a 6-O-methyl-2'-deoxyguanosine in DNA + L-cysteinyl-[protein] = S-methyl-L-cysteinyl-[protein] + a 2'-deoxyguanosine in DNA</text>
        <dbReference type="Rhea" id="RHEA:24000"/>
        <dbReference type="Rhea" id="RHEA-COMP:10131"/>
        <dbReference type="Rhea" id="RHEA-COMP:10132"/>
        <dbReference type="Rhea" id="RHEA-COMP:11367"/>
        <dbReference type="Rhea" id="RHEA-COMP:11368"/>
        <dbReference type="ChEBI" id="CHEBI:29950"/>
        <dbReference type="ChEBI" id="CHEBI:82612"/>
        <dbReference type="ChEBI" id="CHEBI:85445"/>
        <dbReference type="ChEBI" id="CHEBI:85448"/>
        <dbReference type="EC" id="2.1.1.63"/>
    </reaction>
</comment>
<dbReference type="EMBL" id="JACIEW010000002">
    <property type="protein sequence ID" value="MBB4051418.1"/>
    <property type="molecule type" value="Genomic_DNA"/>
</dbReference>
<dbReference type="EC" id="2.1.1.63" evidence="3"/>
<comment type="similarity">
    <text evidence="2">Belongs to the MGMT family.</text>
</comment>
<dbReference type="GO" id="GO:0006281">
    <property type="term" value="P:DNA repair"/>
    <property type="evidence" value="ECO:0007669"/>
    <property type="project" value="UniProtKB-KW"/>
</dbReference>
<dbReference type="Proteomes" id="UP000547011">
    <property type="component" value="Unassembled WGS sequence"/>
</dbReference>
<dbReference type="Pfam" id="PF01035">
    <property type="entry name" value="DNA_binding_1"/>
    <property type="match status" value="1"/>
</dbReference>
<dbReference type="AlphaFoldDB" id="A0A7W6NB00"/>
<dbReference type="PANTHER" id="PTHR10815:SF5">
    <property type="entry name" value="METHYLATED-DNA--PROTEIN-CYSTEINE METHYLTRANSFERASE"/>
    <property type="match status" value="1"/>
</dbReference>
<comment type="caution">
    <text evidence="10">The sequence shown here is derived from an EMBL/GenBank/DDBJ whole genome shotgun (WGS) entry which is preliminary data.</text>
</comment>
<dbReference type="NCBIfam" id="TIGR00589">
    <property type="entry name" value="ogt"/>
    <property type="match status" value="1"/>
</dbReference>
<comment type="catalytic activity">
    <reaction evidence="1">
        <text>a 4-O-methyl-thymidine in DNA + L-cysteinyl-[protein] = a thymidine in DNA + S-methyl-L-cysteinyl-[protein]</text>
        <dbReference type="Rhea" id="RHEA:53428"/>
        <dbReference type="Rhea" id="RHEA-COMP:10131"/>
        <dbReference type="Rhea" id="RHEA-COMP:10132"/>
        <dbReference type="Rhea" id="RHEA-COMP:13555"/>
        <dbReference type="Rhea" id="RHEA-COMP:13556"/>
        <dbReference type="ChEBI" id="CHEBI:29950"/>
        <dbReference type="ChEBI" id="CHEBI:82612"/>
        <dbReference type="ChEBI" id="CHEBI:137386"/>
        <dbReference type="ChEBI" id="CHEBI:137387"/>
        <dbReference type="EC" id="2.1.1.63"/>
    </reaction>
</comment>
<evidence type="ECO:0000256" key="3">
    <source>
        <dbReference type="ARBA" id="ARBA00011918"/>
    </source>
</evidence>
<evidence type="ECO:0000313" key="11">
    <source>
        <dbReference type="Proteomes" id="UP000547011"/>
    </source>
</evidence>
<reference evidence="10 11" key="1">
    <citation type="submission" date="2020-08" db="EMBL/GenBank/DDBJ databases">
        <title>Genomic Encyclopedia of Type Strains, Phase IV (KMG-IV): sequencing the most valuable type-strain genomes for metagenomic binning, comparative biology and taxonomic classification.</title>
        <authorList>
            <person name="Goeker M."/>
        </authorList>
    </citation>
    <scope>NUCLEOTIDE SEQUENCE [LARGE SCALE GENOMIC DNA]</scope>
    <source>
        <strain evidence="10 11">DSM 23447</strain>
    </source>
</reference>
<dbReference type="RefSeq" id="WP_183310178.1">
    <property type="nucleotide sequence ID" value="NZ_JACIEW010000002.1"/>
</dbReference>
<dbReference type="GO" id="GO:0032259">
    <property type="term" value="P:methylation"/>
    <property type="evidence" value="ECO:0007669"/>
    <property type="project" value="UniProtKB-KW"/>
</dbReference>
<dbReference type="Gene3D" id="1.10.10.10">
    <property type="entry name" value="Winged helix-like DNA-binding domain superfamily/Winged helix DNA-binding domain"/>
    <property type="match status" value="1"/>
</dbReference>
<keyword evidence="6" id="KW-0227">DNA damage</keyword>
<evidence type="ECO:0000256" key="8">
    <source>
        <dbReference type="ARBA" id="ARBA00049348"/>
    </source>
</evidence>
<dbReference type="PROSITE" id="PS00374">
    <property type="entry name" value="MGMT"/>
    <property type="match status" value="1"/>
</dbReference>
<organism evidence="10 11">
    <name type="scientific">Devosia subaequoris</name>
    <dbReference type="NCBI Taxonomy" id="395930"/>
    <lineage>
        <taxon>Bacteria</taxon>
        <taxon>Pseudomonadati</taxon>
        <taxon>Pseudomonadota</taxon>
        <taxon>Alphaproteobacteria</taxon>
        <taxon>Hyphomicrobiales</taxon>
        <taxon>Devosiaceae</taxon>
        <taxon>Devosia</taxon>
    </lineage>
</organism>
<evidence type="ECO:0000256" key="6">
    <source>
        <dbReference type="ARBA" id="ARBA00022763"/>
    </source>
</evidence>
<protein>
    <recommendedName>
        <fullName evidence="3">methylated-DNA--[protein]-cysteine S-methyltransferase</fullName>
        <ecNumber evidence="3">2.1.1.63</ecNumber>
    </recommendedName>
</protein>
<name>A0A7W6NB00_9HYPH</name>
<keyword evidence="7" id="KW-0234">DNA repair</keyword>
<dbReference type="FunFam" id="1.10.10.10:FF:000214">
    <property type="entry name" value="Methylated-DNA--protein-cysteine methyltransferase"/>
    <property type="match status" value="1"/>
</dbReference>
<dbReference type="SUPFAM" id="SSF46767">
    <property type="entry name" value="Methylated DNA-protein cysteine methyltransferase, C-terminal domain"/>
    <property type="match status" value="1"/>
</dbReference>
<feature type="domain" description="Methylated-DNA-[protein]-cysteine S-methyltransferase DNA binding" evidence="9">
    <location>
        <begin position="84"/>
        <end position="165"/>
    </location>
</feature>
<dbReference type="SUPFAM" id="SSF53155">
    <property type="entry name" value="Methylated DNA-protein cysteine methyltransferase domain"/>
    <property type="match status" value="1"/>
</dbReference>
<evidence type="ECO:0000256" key="5">
    <source>
        <dbReference type="ARBA" id="ARBA00022679"/>
    </source>
</evidence>
<evidence type="ECO:0000313" key="10">
    <source>
        <dbReference type="EMBL" id="MBB4051418.1"/>
    </source>
</evidence>
<proteinExistence type="inferred from homology"/>
<dbReference type="CDD" id="cd06445">
    <property type="entry name" value="ATase"/>
    <property type="match status" value="1"/>
</dbReference>
<dbReference type="InterPro" id="IPR036631">
    <property type="entry name" value="MGMT_N_sf"/>
</dbReference>
<evidence type="ECO:0000256" key="1">
    <source>
        <dbReference type="ARBA" id="ARBA00001286"/>
    </source>
</evidence>
<evidence type="ECO:0000256" key="2">
    <source>
        <dbReference type="ARBA" id="ARBA00008711"/>
    </source>
</evidence>
<accession>A0A7W6NB00</accession>
<dbReference type="GO" id="GO:0003908">
    <property type="term" value="F:methylated-DNA-[protein]-cysteine S-methyltransferase activity"/>
    <property type="evidence" value="ECO:0007669"/>
    <property type="project" value="UniProtKB-EC"/>
</dbReference>
<dbReference type="InterPro" id="IPR036388">
    <property type="entry name" value="WH-like_DNA-bd_sf"/>
</dbReference>
<dbReference type="PANTHER" id="PTHR10815">
    <property type="entry name" value="METHYLATED-DNA--PROTEIN-CYSTEINE METHYLTRANSFERASE"/>
    <property type="match status" value="1"/>
</dbReference>
<sequence length="178" mass="18847">METVTFETALGLFGLGWTERGLARVLLPDTSQKAMLERLGRDGAQPGEPTRMIVSLMNQIEDYAEGLEVHFSDVPLDLAGVTGFHRRAYARLVQVPWGQTITYGALAHELGDPGLSRAVGQAMGANPIPLVIPCHRVLASNGKPGGFSAPGGTVTKVKMLAMEGVNVGTPAGQMSFGF</sequence>